<feature type="transmembrane region" description="Helical" evidence="5">
    <location>
        <begin position="198"/>
        <end position="217"/>
    </location>
</feature>
<feature type="transmembrane region" description="Helical" evidence="5">
    <location>
        <begin position="291"/>
        <end position="310"/>
    </location>
</feature>
<name>A0ABS7FR29_9ACTN</name>
<evidence type="ECO:0000313" key="7">
    <source>
        <dbReference type="Proteomes" id="UP000774570"/>
    </source>
</evidence>
<dbReference type="PANTHER" id="PTHR23514:SF13">
    <property type="entry name" value="INNER MEMBRANE PROTEIN YBJJ"/>
    <property type="match status" value="1"/>
</dbReference>
<dbReference type="Gene3D" id="1.20.1250.20">
    <property type="entry name" value="MFS general substrate transporter like domains"/>
    <property type="match status" value="2"/>
</dbReference>
<organism evidence="6 7">
    <name type="scientific">Actinomadura parmotrematis</name>
    <dbReference type="NCBI Taxonomy" id="2864039"/>
    <lineage>
        <taxon>Bacteria</taxon>
        <taxon>Bacillati</taxon>
        <taxon>Actinomycetota</taxon>
        <taxon>Actinomycetes</taxon>
        <taxon>Streptosporangiales</taxon>
        <taxon>Thermomonosporaceae</taxon>
        <taxon>Actinomadura</taxon>
    </lineage>
</organism>
<keyword evidence="2 5" id="KW-0812">Transmembrane</keyword>
<evidence type="ECO:0000256" key="2">
    <source>
        <dbReference type="ARBA" id="ARBA00022692"/>
    </source>
</evidence>
<accession>A0ABS7FR29</accession>
<evidence type="ECO:0000256" key="4">
    <source>
        <dbReference type="ARBA" id="ARBA00023136"/>
    </source>
</evidence>
<dbReference type="InterPro" id="IPR011701">
    <property type="entry name" value="MFS"/>
</dbReference>
<feature type="transmembrane region" description="Helical" evidence="5">
    <location>
        <begin position="38"/>
        <end position="57"/>
    </location>
</feature>
<comment type="caution">
    <text evidence="6">The sequence shown here is derived from an EMBL/GenBank/DDBJ whole genome shotgun (WGS) entry which is preliminary data.</text>
</comment>
<dbReference type="EMBL" id="JAIBOA010000005">
    <property type="protein sequence ID" value="MBW8482821.1"/>
    <property type="molecule type" value="Genomic_DNA"/>
</dbReference>
<evidence type="ECO:0000256" key="1">
    <source>
        <dbReference type="ARBA" id="ARBA00004141"/>
    </source>
</evidence>
<protein>
    <submittedName>
        <fullName evidence="6">MFS transporter</fullName>
    </submittedName>
</protein>
<feature type="transmembrane region" description="Helical" evidence="5">
    <location>
        <begin position="132"/>
        <end position="153"/>
    </location>
</feature>
<evidence type="ECO:0000313" key="6">
    <source>
        <dbReference type="EMBL" id="MBW8482821.1"/>
    </source>
</evidence>
<keyword evidence="3 5" id="KW-1133">Transmembrane helix</keyword>
<gene>
    <name evidence="6" type="ORF">K1Y72_10610</name>
</gene>
<evidence type="ECO:0000256" key="5">
    <source>
        <dbReference type="SAM" id="Phobius"/>
    </source>
</evidence>
<feature type="transmembrane region" description="Helical" evidence="5">
    <location>
        <begin position="264"/>
        <end position="285"/>
    </location>
</feature>
<evidence type="ECO:0000256" key="3">
    <source>
        <dbReference type="ARBA" id="ARBA00022989"/>
    </source>
</evidence>
<dbReference type="Proteomes" id="UP000774570">
    <property type="component" value="Unassembled WGS sequence"/>
</dbReference>
<feature type="transmembrane region" description="Helical" evidence="5">
    <location>
        <begin position="322"/>
        <end position="343"/>
    </location>
</feature>
<keyword evidence="7" id="KW-1185">Reference proteome</keyword>
<keyword evidence="4 5" id="KW-0472">Membrane</keyword>
<sequence>MTHRTSLVLVFAVHGAVSGSLATRVPWIQEHLGIGPGLLGLALLSPSVGAFAAMPTAGRIAHRVGGARTTRLLLAFWCAALALPALAPAPGWLFAAFLLFGAAAGMSDVVMNGQVVVLERHLGRPLMSGLHGMWCVGSLAGGAIGVVAAHAGVDARLHLGGMAALLFAVGACAGRGLLRSESDTAAAPPRRFALPTRAIALIGLVGFCGTFAEGASADWTAVYLTRVTGAGPGLAAAGFVLFMVCMAGARLLGDGLIQRFGPVGVVRCGGAVAVAGGVLVVAGRAPAVCMAGFALVGTGIAVIVPLVFAAAGSRGAHPEEGVAGVATITYLSGLLAPAVTGWIAGAASYPAAFAVVTALAAAMALLASVLRPPAAAGTSGGGPVVHRDVDLLQK</sequence>
<proteinExistence type="predicted"/>
<comment type="subcellular location">
    <subcellularLocation>
        <location evidence="1">Membrane</location>
        <topology evidence="1">Multi-pass membrane protein</topology>
    </subcellularLocation>
</comment>
<dbReference type="InterPro" id="IPR036259">
    <property type="entry name" value="MFS_trans_sf"/>
</dbReference>
<dbReference type="RefSeq" id="WP_220165599.1">
    <property type="nucleotide sequence ID" value="NZ_JAIBOA010000005.1"/>
</dbReference>
<feature type="transmembrane region" description="Helical" evidence="5">
    <location>
        <begin position="159"/>
        <end position="178"/>
    </location>
</feature>
<feature type="transmembrane region" description="Helical" evidence="5">
    <location>
        <begin position="349"/>
        <end position="370"/>
    </location>
</feature>
<dbReference type="CDD" id="cd17393">
    <property type="entry name" value="MFS_MosC_like"/>
    <property type="match status" value="1"/>
</dbReference>
<feature type="transmembrane region" description="Helical" evidence="5">
    <location>
        <begin position="69"/>
        <end position="86"/>
    </location>
</feature>
<dbReference type="PANTHER" id="PTHR23514">
    <property type="entry name" value="BYPASS OF STOP CODON PROTEIN 6"/>
    <property type="match status" value="1"/>
</dbReference>
<feature type="transmembrane region" description="Helical" evidence="5">
    <location>
        <begin position="229"/>
        <end position="252"/>
    </location>
</feature>
<feature type="transmembrane region" description="Helical" evidence="5">
    <location>
        <begin position="92"/>
        <end position="111"/>
    </location>
</feature>
<dbReference type="Pfam" id="PF07690">
    <property type="entry name" value="MFS_1"/>
    <property type="match status" value="1"/>
</dbReference>
<dbReference type="SUPFAM" id="SSF103473">
    <property type="entry name" value="MFS general substrate transporter"/>
    <property type="match status" value="1"/>
</dbReference>
<reference evidence="6 7" key="1">
    <citation type="submission" date="2021-07" db="EMBL/GenBank/DDBJ databases">
        <title>Actinomadura sp. PM05-2 isolated from lichen.</title>
        <authorList>
            <person name="Somphong A."/>
            <person name="Phongsopitanun W."/>
            <person name="Tanasupawat S."/>
            <person name="Peongsungnone V."/>
        </authorList>
    </citation>
    <scope>NUCLEOTIDE SEQUENCE [LARGE SCALE GENOMIC DNA]</scope>
    <source>
        <strain evidence="6 7">PM05-2</strain>
    </source>
</reference>
<dbReference type="InterPro" id="IPR051788">
    <property type="entry name" value="MFS_Transporter"/>
</dbReference>